<evidence type="ECO:0000313" key="12">
    <source>
        <dbReference type="Proteomes" id="UP000054558"/>
    </source>
</evidence>
<dbReference type="GO" id="GO:0003676">
    <property type="term" value="F:nucleic acid binding"/>
    <property type="evidence" value="ECO:0007669"/>
    <property type="project" value="InterPro"/>
</dbReference>
<keyword evidence="3 6" id="KW-0347">Helicase</keyword>
<dbReference type="AlphaFoldDB" id="A0A1Y1IN69"/>
<dbReference type="PANTHER" id="PTHR47959:SF24">
    <property type="entry name" value="ATP-DEPENDENT RNA HELICASE"/>
    <property type="match status" value="1"/>
</dbReference>
<dbReference type="Pfam" id="PF00270">
    <property type="entry name" value="DEAD"/>
    <property type="match status" value="1"/>
</dbReference>
<dbReference type="InterPro" id="IPR001650">
    <property type="entry name" value="Helicase_C-like"/>
</dbReference>
<dbReference type="PANTHER" id="PTHR47959">
    <property type="entry name" value="ATP-DEPENDENT RNA HELICASE RHLE-RELATED"/>
    <property type="match status" value="1"/>
</dbReference>
<dbReference type="GO" id="GO:0003724">
    <property type="term" value="F:RNA helicase activity"/>
    <property type="evidence" value="ECO:0007669"/>
    <property type="project" value="InterPro"/>
</dbReference>
<proteinExistence type="inferred from homology"/>
<evidence type="ECO:0000256" key="7">
    <source>
        <dbReference type="SAM" id="MobiDB-lite"/>
    </source>
</evidence>
<dbReference type="SMART" id="SM00487">
    <property type="entry name" value="DEXDc"/>
    <property type="match status" value="1"/>
</dbReference>
<dbReference type="OMA" id="IMIFTDT"/>
<dbReference type="OrthoDB" id="10261904at2759"/>
<name>A0A1Y1IN69_KLENI</name>
<dbReference type="InterPro" id="IPR000629">
    <property type="entry name" value="RNA-helicase_DEAD-box_CS"/>
</dbReference>
<evidence type="ECO:0000313" key="11">
    <source>
        <dbReference type="EMBL" id="GAQ90611.1"/>
    </source>
</evidence>
<dbReference type="Proteomes" id="UP000054558">
    <property type="component" value="Unassembled WGS sequence"/>
</dbReference>
<evidence type="ECO:0000256" key="1">
    <source>
        <dbReference type="ARBA" id="ARBA00022741"/>
    </source>
</evidence>
<evidence type="ECO:0000259" key="9">
    <source>
        <dbReference type="PROSITE" id="PS51194"/>
    </source>
</evidence>
<dbReference type="CDD" id="cd17955">
    <property type="entry name" value="DEADc_DDX49"/>
    <property type="match status" value="1"/>
</dbReference>
<evidence type="ECO:0000256" key="2">
    <source>
        <dbReference type="ARBA" id="ARBA00022801"/>
    </source>
</evidence>
<feature type="short sequence motif" description="Q motif" evidence="5">
    <location>
        <begin position="64"/>
        <end position="92"/>
    </location>
</feature>
<evidence type="ECO:0000259" key="10">
    <source>
        <dbReference type="PROSITE" id="PS51195"/>
    </source>
</evidence>
<dbReference type="Pfam" id="PF00271">
    <property type="entry name" value="Helicase_C"/>
    <property type="match status" value="1"/>
</dbReference>
<keyword evidence="2 6" id="KW-0378">Hydrolase</keyword>
<dbReference type="CDD" id="cd18787">
    <property type="entry name" value="SF2_C_DEAD"/>
    <property type="match status" value="1"/>
</dbReference>
<evidence type="ECO:0000256" key="6">
    <source>
        <dbReference type="RuleBase" id="RU000492"/>
    </source>
</evidence>
<dbReference type="GO" id="GO:0006364">
    <property type="term" value="P:rRNA processing"/>
    <property type="evidence" value="ECO:0000318"/>
    <property type="project" value="GO_Central"/>
</dbReference>
<feature type="domain" description="Helicase C-terminal" evidence="9">
    <location>
        <begin position="298"/>
        <end position="445"/>
    </location>
</feature>
<gene>
    <name evidence="11" type="ORF">KFL_006620060</name>
</gene>
<protein>
    <submittedName>
        <fullName evidence="11">Putative dead box ATP-dependent RNA helicase</fullName>
    </submittedName>
</protein>
<organism evidence="11 12">
    <name type="scientific">Klebsormidium nitens</name>
    <name type="common">Green alga</name>
    <name type="synonym">Ulothrix nitens</name>
    <dbReference type="NCBI Taxonomy" id="105231"/>
    <lineage>
        <taxon>Eukaryota</taxon>
        <taxon>Viridiplantae</taxon>
        <taxon>Streptophyta</taxon>
        <taxon>Klebsormidiophyceae</taxon>
        <taxon>Klebsormidiales</taxon>
        <taxon>Klebsormidiaceae</taxon>
        <taxon>Klebsormidium</taxon>
    </lineage>
</organism>
<dbReference type="GO" id="GO:0005524">
    <property type="term" value="F:ATP binding"/>
    <property type="evidence" value="ECO:0007669"/>
    <property type="project" value="UniProtKB-KW"/>
</dbReference>
<comment type="similarity">
    <text evidence="6">Belongs to the DEAD box helicase family.</text>
</comment>
<evidence type="ECO:0000256" key="5">
    <source>
        <dbReference type="PROSITE-ProRule" id="PRU00552"/>
    </source>
</evidence>
<dbReference type="PROSITE" id="PS00039">
    <property type="entry name" value="DEAD_ATP_HELICASE"/>
    <property type="match status" value="1"/>
</dbReference>
<dbReference type="EMBL" id="DF237611">
    <property type="protein sequence ID" value="GAQ90611.1"/>
    <property type="molecule type" value="Genomic_DNA"/>
</dbReference>
<dbReference type="GO" id="GO:0016787">
    <property type="term" value="F:hydrolase activity"/>
    <property type="evidence" value="ECO:0007669"/>
    <property type="project" value="UniProtKB-KW"/>
</dbReference>
<dbReference type="PROSITE" id="PS51192">
    <property type="entry name" value="HELICASE_ATP_BIND_1"/>
    <property type="match status" value="1"/>
</dbReference>
<evidence type="ECO:0000256" key="4">
    <source>
        <dbReference type="ARBA" id="ARBA00022840"/>
    </source>
</evidence>
<evidence type="ECO:0000259" key="8">
    <source>
        <dbReference type="PROSITE" id="PS51192"/>
    </source>
</evidence>
<keyword evidence="1 6" id="KW-0547">Nucleotide-binding</keyword>
<reference evidence="11 12" key="1">
    <citation type="journal article" date="2014" name="Nat. Commun.">
        <title>Klebsormidium flaccidum genome reveals primary factors for plant terrestrial adaptation.</title>
        <authorList>
            <person name="Hori K."/>
            <person name="Maruyama F."/>
            <person name="Fujisawa T."/>
            <person name="Togashi T."/>
            <person name="Yamamoto N."/>
            <person name="Seo M."/>
            <person name="Sato S."/>
            <person name="Yamada T."/>
            <person name="Mori H."/>
            <person name="Tajima N."/>
            <person name="Moriyama T."/>
            <person name="Ikeuchi M."/>
            <person name="Watanabe M."/>
            <person name="Wada H."/>
            <person name="Kobayashi K."/>
            <person name="Saito M."/>
            <person name="Masuda T."/>
            <person name="Sasaki-Sekimoto Y."/>
            <person name="Mashiguchi K."/>
            <person name="Awai K."/>
            <person name="Shimojima M."/>
            <person name="Masuda S."/>
            <person name="Iwai M."/>
            <person name="Nobusawa T."/>
            <person name="Narise T."/>
            <person name="Kondo S."/>
            <person name="Saito H."/>
            <person name="Sato R."/>
            <person name="Murakawa M."/>
            <person name="Ihara Y."/>
            <person name="Oshima-Yamada Y."/>
            <person name="Ohtaka K."/>
            <person name="Satoh M."/>
            <person name="Sonobe K."/>
            <person name="Ishii M."/>
            <person name="Ohtani R."/>
            <person name="Kanamori-Sato M."/>
            <person name="Honoki R."/>
            <person name="Miyazaki D."/>
            <person name="Mochizuki H."/>
            <person name="Umetsu J."/>
            <person name="Higashi K."/>
            <person name="Shibata D."/>
            <person name="Kamiya Y."/>
            <person name="Sato N."/>
            <person name="Nakamura Y."/>
            <person name="Tabata S."/>
            <person name="Ida S."/>
            <person name="Kurokawa K."/>
            <person name="Ohta H."/>
        </authorList>
    </citation>
    <scope>NUCLEOTIDE SEQUENCE [LARGE SCALE GENOMIC DNA]</scope>
    <source>
        <strain evidence="11 12">NIES-2285</strain>
    </source>
</reference>
<sequence length="503" mass="55330">MGKAGASSGVSTSALKHAAESDPPMFSKRAKKQAAVHHLTNSKPSALSVEKNAAPEVIDEDEEITFRKLGLGEWLDQTLKELGIAKPSPVQRACVPHVLRGEDVIGCAQTGSGKTAAFALPILQKLAEDPFGVFALVLTPTRELAFQIADQFRALGSKLGLRDAVVIGGMEMTSQAVALSKRPHVVIATPGRLYDHFQSSQEMAGWFSRLRFLVLDEADRLLDVGFEKEMGGILKRLPQKRQTLLFSATMTQNLRQLQDTPMTGGKAPFHFQAYEGLRTVEALKQEYLFVPANVKDVYLTHLMDGLEEQKVRSVIIFTSTCKSAQLLQLLLEELEISSVALHSARSQNRRLAALDRFKSGAVPVLVATDVASRGLDIPTVDLVINYDIPRYAKDYVHRVGRTARAGRGGGAVSLVTQYDVELIQSIEGLLGRQLEERTVVEDEVLKGITKVYKARRVAALKMSESGFEDVLEARKKRKNGGRSQEIERPKRRKHKGREGKGDG</sequence>
<dbReference type="GO" id="GO:0005634">
    <property type="term" value="C:nucleus"/>
    <property type="evidence" value="ECO:0000318"/>
    <property type="project" value="GO_Central"/>
</dbReference>
<dbReference type="STRING" id="105231.A0A1Y1IN69"/>
<dbReference type="InterPro" id="IPR027417">
    <property type="entry name" value="P-loop_NTPase"/>
</dbReference>
<dbReference type="SMART" id="SM00490">
    <property type="entry name" value="HELICc"/>
    <property type="match status" value="1"/>
</dbReference>
<dbReference type="PROSITE" id="PS51195">
    <property type="entry name" value="Q_MOTIF"/>
    <property type="match status" value="1"/>
</dbReference>
<dbReference type="Gene3D" id="3.40.50.300">
    <property type="entry name" value="P-loop containing nucleotide triphosphate hydrolases"/>
    <property type="match status" value="2"/>
</dbReference>
<keyword evidence="12" id="KW-1185">Reference proteome</keyword>
<dbReference type="PROSITE" id="PS51194">
    <property type="entry name" value="HELICASE_CTER"/>
    <property type="match status" value="1"/>
</dbReference>
<accession>A0A1Y1IN69</accession>
<feature type="domain" description="Helicase ATP-binding" evidence="8">
    <location>
        <begin position="95"/>
        <end position="268"/>
    </location>
</feature>
<keyword evidence="4 6" id="KW-0067">ATP-binding</keyword>
<dbReference type="InterPro" id="IPR050079">
    <property type="entry name" value="DEAD_box_RNA_helicase"/>
</dbReference>
<dbReference type="InterPro" id="IPR014001">
    <property type="entry name" value="Helicase_ATP-bd"/>
</dbReference>
<dbReference type="SUPFAM" id="SSF52540">
    <property type="entry name" value="P-loop containing nucleoside triphosphate hydrolases"/>
    <property type="match status" value="1"/>
</dbReference>
<dbReference type="InterPro" id="IPR014014">
    <property type="entry name" value="RNA_helicase_DEAD_Q_motif"/>
</dbReference>
<feature type="region of interest" description="Disordered" evidence="7">
    <location>
        <begin position="1"/>
        <end position="33"/>
    </location>
</feature>
<dbReference type="InterPro" id="IPR011545">
    <property type="entry name" value="DEAD/DEAH_box_helicase_dom"/>
</dbReference>
<feature type="domain" description="DEAD-box RNA helicase Q" evidence="10">
    <location>
        <begin position="64"/>
        <end position="92"/>
    </location>
</feature>
<evidence type="ECO:0000256" key="3">
    <source>
        <dbReference type="ARBA" id="ARBA00022806"/>
    </source>
</evidence>
<feature type="region of interest" description="Disordered" evidence="7">
    <location>
        <begin position="473"/>
        <end position="503"/>
    </location>
</feature>